<feature type="transmembrane region" description="Helical" evidence="1">
    <location>
        <begin position="233"/>
        <end position="250"/>
    </location>
</feature>
<keyword evidence="1" id="KW-1133">Transmembrane helix</keyword>
<feature type="transmembrane region" description="Helical" evidence="1">
    <location>
        <begin position="208"/>
        <end position="227"/>
    </location>
</feature>
<keyword evidence="4" id="KW-1185">Reference proteome</keyword>
<feature type="transmembrane region" description="Helical" evidence="1">
    <location>
        <begin position="128"/>
        <end position="148"/>
    </location>
</feature>
<dbReference type="RefSeq" id="WP_338892842.1">
    <property type="nucleotide sequence ID" value="NZ_CP147846.1"/>
</dbReference>
<proteinExistence type="predicted"/>
<gene>
    <name evidence="3" type="ORF">WDS16_11855</name>
</gene>
<feature type="transmembrane region" description="Helical" evidence="1">
    <location>
        <begin position="79"/>
        <end position="100"/>
    </location>
</feature>
<feature type="domain" description="CAAX prenyl protease 2/Lysostaphin resistance protein A-like" evidence="2">
    <location>
        <begin position="168"/>
        <end position="267"/>
    </location>
</feature>
<dbReference type="Proteomes" id="UP001432000">
    <property type="component" value="Chromosome"/>
</dbReference>
<accession>A0ABZ2PPL6</accession>
<organism evidence="3 4">
    <name type="scientific">Rhodococcus sovatensis</name>
    <dbReference type="NCBI Taxonomy" id="1805840"/>
    <lineage>
        <taxon>Bacteria</taxon>
        <taxon>Bacillati</taxon>
        <taxon>Actinomycetota</taxon>
        <taxon>Actinomycetes</taxon>
        <taxon>Mycobacteriales</taxon>
        <taxon>Nocardiaceae</taxon>
        <taxon>Rhodococcus</taxon>
    </lineage>
</organism>
<evidence type="ECO:0000313" key="3">
    <source>
        <dbReference type="EMBL" id="WXG71117.1"/>
    </source>
</evidence>
<dbReference type="InterPro" id="IPR003675">
    <property type="entry name" value="Rce1/LyrA-like_dom"/>
</dbReference>
<dbReference type="Pfam" id="PF02517">
    <property type="entry name" value="Rce1-like"/>
    <property type="match status" value="1"/>
</dbReference>
<keyword evidence="1" id="KW-0472">Membrane</keyword>
<name>A0ABZ2PPL6_9NOCA</name>
<protein>
    <submittedName>
        <fullName evidence="3">Type II CAAX endopeptidase family protein</fullName>
    </submittedName>
</protein>
<evidence type="ECO:0000313" key="4">
    <source>
        <dbReference type="Proteomes" id="UP001432000"/>
    </source>
</evidence>
<reference evidence="3 4" key="1">
    <citation type="submission" date="2024-03" db="EMBL/GenBank/DDBJ databases">
        <title>Natural products discovery in diverse microorganisms through a two-stage MS feature dereplication strategy.</title>
        <authorList>
            <person name="Zhang R."/>
        </authorList>
    </citation>
    <scope>NUCLEOTIDE SEQUENCE [LARGE SCALE GENOMIC DNA]</scope>
    <source>
        <strain evidence="3 4">18930</strain>
    </source>
</reference>
<feature type="transmembrane region" description="Helical" evidence="1">
    <location>
        <begin position="51"/>
        <end position="73"/>
    </location>
</feature>
<evidence type="ECO:0000259" key="2">
    <source>
        <dbReference type="Pfam" id="PF02517"/>
    </source>
</evidence>
<evidence type="ECO:0000256" key="1">
    <source>
        <dbReference type="SAM" id="Phobius"/>
    </source>
</evidence>
<dbReference type="EMBL" id="CP147846">
    <property type="protein sequence ID" value="WXG71117.1"/>
    <property type="molecule type" value="Genomic_DNA"/>
</dbReference>
<keyword evidence="1" id="KW-0812">Transmembrane</keyword>
<sequence length="277" mass="29778">MTSPDSSDREPPPSWAAMAPMNAVHHPTSGLSDGYWRAEVAASRRRPGQRWGIPAAATVLLLNLAGFLVLPFVVDTDIAGVYVLAIMMPSLVAMLVSLLFSWYRGNGPVVDFGLPTSSTEFGSQLKSGFAWGTVALGGGIVLALVVLAQTDLEDQVPLGGLIGIPLPWKIVLALWIWLGAPFCEEIMFRGMVWGALERRATPVGPTRFSWLGNKWVVLVVTALLFALWHREGWRFVVLLWGGLAIGIARMRSGSVASSTVAHSVNNTLPALAVLLAL</sequence>